<comment type="caution">
    <text evidence="2">The sequence shown here is derived from an EMBL/GenBank/DDBJ whole genome shotgun (WGS) entry which is preliminary data.</text>
</comment>
<keyword evidence="3" id="KW-1185">Reference proteome</keyword>
<feature type="region of interest" description="Disordered" evidence="1">
    <location>
        <begin position="25"/>
        <end position="44"/>
    </location>
</feature>
<evidence type="ECO:0000313" key="3">
    <source>
        <dbReference type="Proteomes" id="UP001596047"/>
    </source>
</evidence>
<reference evidence="3" key="1">
    <citation type="journal article" date="2019" name="Int. J. Syst. Evol. Microbiol.">
        <title>The Global Catalogue of Microorganisms (GCM) 10K type strain sequencing project: providing services to taxonomists for standard genome sequencing and annotation.</title>
        <authorList>
            <consortium name="The Broad Institute Genomics Platform"/>
            <consortium name="The Broad Institute Genome Sequencing Center for Infectious Disease"/>
            <person name="Wu L."/>
            <person name="Ma J."/>
        </authorList>
    </citation>
    <scope>NUCLEOTIDE SEQUENCE [LARGE SCALE GENOMIC DNA]</scope>
    <source>
        <strain evidence="3">CGMCC 1.3240</strain>
    </source>
</reference>
<proteinExistence type="predicted"/>
<organism evidence="2 3">
    <name type="scientific">Paenibacillus solisilvae</name>
    <dbReference type="NCBI Taxonomy" id="2486751"/>
    <lineage>
        <taxon>Bacteria</taxon>
        <taxon>Bacillati</taxon>
        <taxon>Bacillota</taxon>
        <taxon>Bacilli</taxon>
        <taxon>Bacillales</taxon>
        <taxon>Paenibacillaceae</taxon>
        <taxon>Paenibacillus</taxon>
    </lineage>
</organism>
<gene>
    <name evidence="2" type="ORF">ACFPYJ_00195</name>
</gene>
<accession>A0ABW0VSD6</accession>
<dbReference type="Proteomes" id="UP001596047">
    <property type="component" value="Unassembled WGS sequence"/>
</dbReference>
<protein>
    <submittedName>
        <fullName evidence="2">Uncharacterized protein</fullName>
    </submittedName>
</protein>
<name>A0ABW0VSD6_9BACL</name>
<dbReference type="EMBL" id="JBHSOW010000002">
    <property type="protein sequence ID" value="MFC5647569.1"/>
    <property type="molecule type" value="Genomic_DNA"/>
</dbReference>
<evidence type="ECO:0000256" key="1">
    <source>
        <dbReference type="SAM" id="MobiDB-lite"/>
    </source>
</evidence>
<evidence type="ECO:0000313" key="2">
    <source>
        <dbReference type="EMBL" id="MFC5647569.1"/>
    </source>
</evidence>
<sequence length="79" mass="8722">MDVRTRLEAERGKLLPSIAEQAARSAEAYSDTADPRHRVQSDQGSIKVDQLLAKVALIREMSGLYPPHASAHRVDNRVA</sequence>
<dbReference type="RefSeq" id="WP_379186010.1">
    <property type="nucleotide sequence ID" value="NZ_JBHSOW010000002.1"/>
</dbReference>